<dbReference type="EMBL" id="JABANM010027731">
    <property type="protein sequence ID" value="KAF4710838.1"/>
    <property type="molecule type" value="Genomic_DNA"/>
</dbReference>
<comment type="subcellular location">
    <subcellularLocation>
        <location evidence="1">Membrane</location>
        <topology evidence="1">Multi-pass membrane protein</topology>
    </subcellularLocation>
</comment>
<feature type="domain" description="Amino acid transporter transmembrane" evidence="7">
    <location>
        <begin position="27"/>
        <end position="142"/>
    </location>
</feature>
<evidence type="ECO:0000256" key="6">
    <source>
        <dbReference type="SAM" id="Phobius"/>
    </source>
</evidence>
<accession>A0A7J6QR72</accession>
<feature type="region of interest" description="Disordered" evidence="5">
    <location>
        <begin position="1"/>
        <end position="21"/>
    </location>
</feature>
<comment type="caution">
    <text evidence="8">The sequence shown here is derived from an EMBL/GenBank/DDBJ whole genome shotgun (WGS) entry which is preliminary data.</text>
</comment>
<proteinExistence type="predicted"/>
<organism evidence="8 9">
    <name type="scientific">Perkinsus olseni</name>
    <name type="common">Perkinsus atlanticus</name>
    <dbReference type="NCBI Taxonomy" id="32597"/>
    <lineage>
        <taxon>Eukaryota</taxon>
        <taxon>Sar</taxon>
        <taxon>Alveolata</taxon>
        <taxon>Perkinsozoa</taxon>
        <taxon>Perkinsea</taxon>
        <taxon>Perkinsida</taxon>
        <taxon>Perkinsidae</taxon>
        <taxon>Perkinsus</taxon>
    </lineage>
</organism>
<dbReference type="GO" id="GO:0015179">
    <property type="term" value="F:L-amino acid transmembrane transporter activity"/>
    <property type="evidence" value="ECO:0007669"/>
    <property type="project" value="TreeGrafter"/>
</dbReference>
<evidence type="ECO:0000256" key="1">
    <source>
        <dbReference type="ARBA" id="ARBA00004141"/>
    </source>
</evidence>
<evidence type="ECO:0000313" key="9">
    <source>
        <dbReference type="Proteomes" id="UP000574390"/>
    </source>
</evidence>
<evidence type="ECO:0000256" key="5">
    <source>
        <dbReference type="SAM" id="MobiDB-lite"/>
    </source>
</evidence>
<sequence length="168" mass="17691">MAFTTESPVYSPPSASGSMKAEHDEKKCTNLHAIVNVILAAIGLGVVSLPSIIARCGWVGGILLLLVAALVTDYLICKLHTAVNIHPSGTPIHTYEELGRVCFGRVGQILVVAVVHLTMTGMCSAMLLLLGQNTEKMLPQLSVKVSSSSSPPEASTMGLIVATKYSTM</sequence>
<keyword evidence="2 6" id="KW-0812">Transmembrane</keyword>
<name>A0A7J6QR72_PEROL</name>
<evidence type="ECO:0000259" key="7">
    <source>
        <dbReference type="Pfam" id="PF01490"/>
    </source>
</evidence>
<evidence type="ECO:0000256" key="4">
    <source>
        <dbReference type="ARBA" id="ARBA00023136"/>
    </source>
</evidence>
<feature type="transmembrane region" description="Helical" evidence="6">
    <location>
        <begin position="56"/>
        <end position="76"/>
    </location>
</feature>
<keyword evidence="3 6" id="KW-1133">Transmembrane helix</keyword>
<gene>
    <name evidence="8" type="ORF">FOZ62_000065</name>
</gene>
<dbReference type="GO" id="GO:0016020">
    <property type="term" value="C:membrane"/>
    <property type="evidence" value="ECO:0007669"/>
    <property type="project" value="UniProtKB-SubCell"/>
</dbReference>
<evidence type="ECO:0000256" key="2">
    <source>
        <dbReference type="ARBA" id="ARBA00022692"/>
    </source>
</evidence>
<dbReference type="Pfam" id="PF01490">
    <property type="entry name" value="Aa_trans"/>
    <property type="match status" value="1"/>
</dbReference>
<reference evidence="8 9" key="1">
    <citation type="submission" date="2020-04" db="EMBL/GenBank/DDBJ databases">
        <title>Perkinsus olseni comparative genomics.</title>
        <authorList>
            <person name="Bogema D.R."/>
        </authorList>
    </citation>
    <scope>NUCLEOTIDE SEQUENCE [LARGE SCALE GENOMIC DNA]</scope>
    <source>
        <strain evidence="8">ATCC PRA-205</strain>
    </source>
</reference>
<dbReference type="PANTHER" id="PTHR22950">
    <property type="entry name" value="AMINO ACID TRANSPORTER"/>
    <property type="match status" value="1"/>
</dbReference>
<evidence type="ECO:0000313" key="8">
    <source>
        <dbReference type="EMBL" id="KAF4710838.1"/>
    </source>
</evidence>
<feature type="compositionally biased region" description="Polar residues" evidence="5">
    <location>
        <begin position="1"/>
        <end position="17"/>
    </location>
</feature>
<keyword evidence="4 6" id="KW-0472">Membrane</keyword>
<evidence type="ECO:0000256" key="3">
    <source>
        <dbReference type="ARBA" id="ARBA00022989"/>
    </source>
</evidence>
<dbReference type="Proteomes" id="UP000574390">
    <property type="component" value="Unassembled WGS sequence"/>
</dbReference>
<dbReference type="InterPro" id="IPR013057">
    <property type="entry name" value="AA_transpt_TM"/>
</dbReference>
<protein>
    <recommendedName>
        <fullName evidence="7">Amino acid transporter transmembrane domain-containing protein</fullName>
    </recommendedName>
</protein>
<dbReference type="AlphaFoldDB" id="A0A7J6QR72"/>
<feature type="transmembrane region" description="Helical" evidence="6">
    <location>
        <begin position="31"/>
        <end position="49"/>
    </location>
</feature>
<feature type="transmembrane region" description="Helical" evidence="6">
    <location>
        <begin position="109"/>
        <end position="130"/>
    </location>
</feature>